<accession>A0ABP7XDL1</accession>
<name>A0ABP7XDL1_9ACTN</name>
<dbReference type="PANTHER" id="PTHR30055">
    <property type="entry name" value="HTH-TYPE TRANSCRIPTIONAL REGULATOR RUTR"/>
    <property type="match status" value="1"/>
</dbReference>
<evidence type="ECO:0000256" key="1">
    <source>
        <dbReference type="ARBA" id="ARBA00023015"/>
    </source>
</evidence>
<dbReference type="RefSeq" id="WP_344731637.1">
    <property type="nucleotide sequence ID" value="NZ_BAAAZH010000003.1"/>
</dbReference>
<gene>
    <name evidence="6" type="ORF">GCM10022215_05130</name>
</gene>
<evidence type="ECO:0000259" key="5">
    <source>
        <dbReference type="PROSITE" id="PS50977"/>
    </source>
</evidence>
<evidence type="ECO:0000313" key="7">
    <source>
        <dbReference type="Proteomes" id="UP001501495"/>
    </source>
</evidence>
<evidence type="ECO:0000256" key="2">
    <source>
        <dbReference type="ARBA" id="ARBA00023125"/>
    </source>
</evidence>
<evidence type="ECO:0000313" key="6">
    <source>
        <dbReference type="EMBL" id="GAA4110162.1"/>
    </source>
</evidence>
<keyword evidence="2 4" id="KW-0238">DNA-binding</keyword>
<dbReference type="SUPFAM" id="SSF46689">
    <property type="entry name" value="Homeodomain-like"/>
    <property type="match status" value="2"/>
</dbReference>
<dbReference type="InterPro" id="IPR009057">
    <property type="entry name" value="Homeodomain-like_sf"/>
</dbReference>
<dbReference type="Pfam" id="PF00440">
    <property type="entry name" value="TetR_N"/>
    <property type="match status" value="2"/>
</dbReference>
<protein>
    <recommendedName>
        <fullName evidence="5">HTH tetR-type domain-containing protein</fullName>
    </recommendedName>
</protein>
<dbReference type="PROSITE" id="PS50977">
    <property type="entry name" value="HTH_TETR_2"/>
    <property type="match status" value="2"/>
</dbReference>
<reference evidence="7" key="1">
    <citation type="journal article" date="2019" name="Int. J. Syst. Evol. Microbiol.">
        <title>The Global Catalogue of Microorganisms (GCM) 10K type strain sequencing project: providing services to taxonomists for standard genome sequencing and annotation.</title>
        <authorList>
            <consortium name="The Broad Institute Genomics Platform"/>
            <consortium name="The Broad Institute Genome Sequencing Center for Infectious Disease"/>
            <person name="Wu L."/>
            <person name="Ma J."/>
        </authorList>
    </citation>
    <scope>NUCLEOTIDE SEQUENCE [LARGE SCALE GENOMIC DNA]</scope>
    <source>
        <strain evidence="7">JCM 16703</strain>
    </source>
</reference>
<feature type="DNA-binding region" description="H-T-H motif" evidence="4">
    <location>
        <begin position="266"/>
        <end position="285"/>
    </location>
</feature>
<evidence type="ECO:0000256" key="4">
    <source>
        <dbReference type="PROSITE-ProRule" id="PRU00335"/>
    </source>
</evidence>
<feature type="domain" description="HTH tetR-type" evidence="5">
    <location>
        <begin position="243"/>
        <end position="303"/>
    </location>
</feature>
<dbReference type="Gene3D" id="1.10.357.10">
    <property type="entry name" value="Tetracycline Repressor, domain 2"/>
    <property type="match status" value="2"/>
</dbReference>
<keyword evidence="3" id="KW-0804">Transcription</keyword>
<dbReference type="Proteomes" id="UP001501495">
    <property type="component" value="Unassembled WGS sequence"/>
</dbReference>
<dbReference type="InterPro" id="IPR001647">
    <property type="entry name" value="HTH_TetR"/>
</dbReference>
<feature type="domain" description="HTH tetR-type" evidence="5">
    <location>
        <begin position="11"/>
        <end position="75"/>
    </location>
</feature>
<proteinExistence type="predicted"/>
<dbReference type="EMBL" id="BAAAZH010000003">
    <property type="protein sequence ID" value="GAA4110162.1"/>
    <property type="molecule type" value="Genomic_DNA"/>
</dbReference>
<dbReference type="PRINTS" id="PR00455">
    <property type="entry name" value="HTHTETR"/>
</dbReference>
<organism evidence="6 7">
    <name type="scientific">Nocardioides fonticola</name>
    <dbReference type="NCBI Taxonomy" id="450363"/>
    <lineage>
        <taxon>Bacteria</taxon>
        <taxon>Bacillati</taxon>
        <taxon>Actinomycetota</taxon>
        <taxon>Actinomycetes</taxon>
        <taxon>Propionibacteriales</taxon>
        <taxon>Nocardioidaceae</taxon>
        <taxon>Nocardioides</taxon>
    </lineage>
</organism>
<dbReference type="InterPro" id="IPR050109">
    <property type="entry name" value="HTH-type_TetR-like_transc_reg"/>
</dbReference>
<dbReference type="PANTHER" id="PTHR30055:SF234">
    <property type="entry name" value="HTH-TYPE TRANSCRIPTIONAL REGULATOR BETI"/>
    <property type="match status" value="1"/>
</dbReference>
<keyword evidence="1" id="KW-0805">Transcription regulation</keyword>
<feature type="DNA-binding region" description="H-T-H motif" evidence="4">
    <location>
        <begin position="38"/>
        <end position="57"/>
    </location>
</feature>
<evidence type="ECO:0000256" key="3">
    <source>
        <dbReference type="ARBA" id="ARBA00023163"/>
    </source>
</evidence>
<sequence>MTSDPATPQHEPLRERILAATLAALLDLDTPALVSAVGLREIARRAGASPASVVYHFGSVEGLAEAVLDHVFGGVEARAEEVAAGILSVVRSQLPVQAALSLHTAEFQRITGDPELSLRMGLWAFGGQQGADRYHAYLRGVDDQARLVLEALVEHWGREVRPPFDVDTVLAAHTALVNGHCIRAGMAPDLIDARRHALAATALSMTILRVRGDSRDMDDRLAEVNYYPLENARTGAPVTGRAETTRARLLAAAAELFAVRGFDDTSIAQIARVAGVGTSTLHQHFATKQRLAIALFRKQAEDALLRARRTDAAPSDPLRAHLGAIVDFARTHLDITEPYLADLACHGPVAPGEDLVRERLADLVATAGPSAAAAADGVPSLDRAHLALVVLLTQLLGAPATPTEAIVEQVWSAFFADRPAGTGQVSV</sequence>
<comment type="caution">
    <text evidence="6">The sequence shown here is derived from an EMBL/GenBank/DDBJ whole genome shotgun (WGS) entry which is preliminary data.</text>
</comment>
<keyword evidence="7" id="KW-1185">Reference proteome</keyword>